<comment type="caution">
    <text evidence="1">The sequence shown here is derived from an EMBL/GenBank/DDBJ whole genome shotgun (WGS) entry which is preliminary data.</text>
</comment>
<dbReference type="Proteomes" id="UP000641025">
    <property type="component" value="Unassembled WGS sequence"/>
</dbReference>
<keyword evidence="2" id="KW-1185">Reference proteome</keyword>
<dbReference type="EMBL" id="JAEMHK010000018">
    <property type="protein sequence ID" value="MBJ6802319.1"/>
    <property type="molecule type" value="Genomic_DNA"/>
</dbReference>
<proteinExistence type="predicted"/>
<name>A0ABS0YWI0_9BACT</name>
<gene>
    <name evidence="1" type="ORF">JFN90_19505</name>
</gene>
<evidence type="ECO:0008006" key="3">
    <source>
        <dbReference type="Google" id="ProtNLM"/>
    </source>
</evidence>
<accession>A0ABS0YWI0</accession>
<reference evidence="1 2" key="1">
    <citation type="submission" date="2020-12" db="EMBL/GenBank/DDBJ databases">
        <title>Geomonas sp. Red259, isolated from paddy soil.</title>
        <authorList>
            <person name="Xu Z."/>
            <person name="Zhang Z."/>
            <person name="Masuda Y."/>
            <person name="Itoh H."/>
            <person name="Senoo K."/>
        </authorList>
    </citation>
    <scope>NUCLEOTIDE SEQUENCE [LARGE SCALE GENOMIC DNA]</scope>
    <source>
        <strain evidence="1 2">Red259</strain>
    </source>
</reference>
<dbReference type="RefSeq" id="WP_199396797.1">
    <property type="nucleotide sequence ID" value="NZ_JAEMHK010000018.1"/>
</dbReference>
<dbReference type="PROSITE" id="PS51257">
    <property type="entry name" value="PROKAR_LIPOPROTEIN"/>
    <property type="match status" value="1"/>
</dbReference>
<sequence length="50" mass="6010">MKKIRMSVGLLLLATVLAGCCPCWWHDRGDGYYRNDRHYDDRGGYRDRRY</sequence>
<organism evidence="1 2">
    <name type="scientific">Geomonas propionica</name>
    <dbReference type="NCBI Taxonomy" id="2798582"/>
    <lineage>
        <taxon>Bacteria</taxon>
        <taxon>Pseudomonadati</taxon>
        <taxon>Thermodesulfobacteriota</taxon>
        <taxon>Desulfuromonadia</taxon>
        <taxon>Geobacterales</taxon>
        <taxon>Geobacteraceae</taxon>
        <taxon>Geomonas</taxon>
    </lineage>
</organism>
<evidence type="ECO:0000313" key="1">
    <source>
        <dbReference type="EMBL" id="MBJ6802319.1"/>
    </source>
</evidence>
<protein>
    <recommendedName>
        <fullName evidence="3">Lipoprotein</fullName>
    </recommendedName>
</protein>
<evidence type="ECO:0000313" key="2">
    <source>
        <dbReference type="Proteomes" id="UP000641025"/>
    </source>
</evidence>